<keyword evidence="3" id="KW-1185">Reference proteome</keyword>
<accession>A0ABZ0TW37</accession>
<keyword evidence="1" id="KW-0812">Transmembrane</keyword>
<protein>
    <recommendedName>
        <fullName evidence="4">DUF2214 family protein</fullName>
    </recommendedName>
</protein>
<feature type="transmembrane region" description="Helical" evidence="1">
    <location>
        <begin position="88"/>
        <end position="106"/>
    </location>
</feature>
<evidence type="ECO:0000256" key="1">
    <source>
        <dbReference type="SAM" id="Phobius"/>
    </source>
</evidence>
<name>A0ABZ0TW37_9SPHI</name>
<reference evidence="2 3" key="1">
    <citation type="submission" date="2023-11" db="EMBL/GenBank/DDBJ databases">
        <title>Analysis of the Genomes of Mucilaginibacter gossypii cycad 4 and M. sabulilitoris SNA2: microbes with the potential for plant growth promotion.</title>
        <authorList>
            <person name="Hirsch A.M."/>
            <person name="Humm E."/>
            <person name="Rubbi M."/>
            <person name="Del Vecchio G."/>
            <person name="Ha S.M."/>
            <person name="Pellegrini M."/>
            <person name="Gunsalus R.P."/>
        </authorList>
    </citation>
    <scope>NUCLEOTIDE SEQUENCE [LARGE SCALE GENOMIC DNA]</scope>
    <source>
        <strain evidence="2 3">SNA2</strain>
    </source>
</reference>
<feature type="transmembrane region" description="Helical" evidence="1">
    <location>
        <begin position="6"/>
        <end position="27"/>
    </location>
</feature>
<organism evidence="2 3">
    <name type="scientific">Mucilaginibacter sabulilitoris</name>
    <dbReference type="NCBI Taxonomy" id="1173583"/>
    <lineage>
        <taxon>Bacteria</taxon>
        <taxon>Pseudomonadati</taxon>
        <taxon>Bacteroidota</taxon>
        <taxon>Sphingobacteriia</taxon>
        <taxon>Sphingobacteriales</taxon>
        <taxon>Sphingobacteriaceae</taxon>
        <taxon>Mucilaginibacter</taxon>
    </lineage>
</organism>
<dbReference type="EMBL" id="CP139558">
    <property type="protein sequence ID" value="WPU96353.1"/>
    <property type="molecule type" value="Genomic_DNA"/>
</dbReference>
<gene>
    <name evidence="2" type="ORF">SNE25_12570</name>
</gene>
<dbReference type="RefSeq" id="WP_321565452.1">
    <property type="nucleotide sequence ID" value="NZ_CP139558.1"/>
</dbReference>
<dbReference type="Proteomes" id="UP001324380">
    <property type="component" value="Chromosome"/>
</dbReference>
<evidence type="ECO:0000313" key="3">
    <source>
        <dbReference type="Proteomes" id="UP001324380"/>
    </source>
</evidence>
<feature type="transmembrane region" description="Helical" evidence="1">
    <location>
        <begin position="138"/>
        <end position="155"/>
    </location>
</feature>
<evidence type="ECO:0000313" key="2">
    <source>
        <dbReference type="EMBL" id="WPU96353.1"/>
    </source>
</evidence>
<evidence type="ECO:0008006" key="4">
    <source>
        <dbReference type="Google" id="ProtNLM"/>
    </source>
</evidence>
<keyword evidence="1" id="KW-0472">Membrane</keyword>
<proteinExistence type="predicted"/>
<sequence length="158" mass="17691">MNTTFFLQSLLTLHISGLILMAGTTIIDYSTFKTFWKLIDSGQEKSEGLLEATSKFSKLAGIGAALLIFTGFGMMALTHGVFGEQLWFRIKFALVIILILNSLLVGRRQGLKLRKIVETGSVNIALQTSGLRAILNRFYFIQLVIFFVVIFLSVFKFN</sequence>
<keyword evidence="1" id="KW-1133">Transmembrane helix</keyword>
<feature type="transmembrane region" description="Helical" evidence="1">
    <location>
        <begin position="59"/>
        <end position="82"/>
    </location>
</feature>